<dbReference type="EMBL" id="JAGIKZ010000006">
    <property type="protein sequence ID" value="MBP2240914.1"/>
    <property type="molecule type" value="Genomic_DNA"/>
</dbReference>
<feature type="coiled-coil region" evidence="1">
    <location>
        <begin position="2"/>
        <end position="32"/>
    </location>
</feature>
<comment type="caution">
    <text evidence="2">The sequence shown here is derived from an EMBL/GenBank/DDBJ whole genome shotgun (WGS) entry which is preliminary data.</text>
</comment>
<gene>
    <name evidence="2" type="ORF">J2Z40_001474</name>
</gene>
<reference evidence="2 3" key="1">
    <citation type="submission" date="2021-03" db="EMBL/GenBank/DDBJ databases">
        <title>Genomic Encyclopedia of Type Strains, Phase IV (KMG-IV): sequencing the most valuable type-strain genomes for metagenomic binning, comparative biology and taxonomic classification.</title>
        <authorList>
            <person name="Goeker M."/>
        </authorList>
    </citation>
    <scope>NUCLEOTIDE SEQUENCE [LARGE SCALE GENOMIC DNA]</scope>
    <source>
        <strain evidence="2 3">DSM 26675</strain>
    </source>
</reference>
<name>A0ABS4RF31_9BACI</name>
<keyword evidence="3" id="KW-1185">Reference proteome</keyword>
<accession>A0ABS4RF31</accession>
<keyword evidence="1" id="KW-0175">Coiled coil</keyword>
<evidence type="ECO:0000313" key="3">
    <source>
        <dbReference type="Proteomes" id="UP001519293"/>
    </source>
</evidence>
<evidence type="ECO:0008006" key="4">
    <source>
        <dbReference type="Google" id="ProtNLM"/>
    </source>
</evidence>
<dbReference type="Pfam" id="PF13040">
    <property type="entry name" value="Fur_reg_FbpB"/>
    <property type="match status" value="1"/>
</dbReference>
<protein>
    <recommendedName>
        <fullName evidence="4">FbpB family small basic protein</fullName>
    </recommendedName>
</protein>
<organism evidence="2 3">
    <name type="scientific">Cytobacillus eiseniae</name>
    <dbReference type="NCBI Taxonomy" id="762947"/>
    <lineage>
        <taxon>Bacteria</taxon>
        <taxon>Bacillati</taxon>
        <taxon>Bacillota</taxon>
        <taxon>Bacilli</taxon>
        <taxon>Bacillales</taxon>
        <taxon>Bacillaceae</taxon>
        <taxon>Cytobacillus</taxon>
    </lineage>
</organism>
<dbReference type="RefSeq" id="WP_083954065.1">
    <property type="nucleotide sequence ID" value="NZ_JAGIKZ010000006.1"/>
</dbReference>
<proteinExistence type="predicted"/>
<dbReference type="Proteomes" id="UP001519293">
    <property type="component" value="Unassembled WGS sequence"/>
</dbReference>
<sequence length="51" mass="6103">MRKEFKTMKELIEENKQDLLNDKKAIEKIEKRIDARHELKKEELAAASSFQ</sequence>
<dbReference type="InterPro" id="IPR025004">
    <property type="entry name" value="SenN/SenS"/>
</dbReference>
<evidence type="ECO:0000256" key="1">
    <source>
        <dbReference type="SAM" id="Coils"/>
    </source>
</evidence>
<evidence type="ECO:0000313" key="2">
    <source>
        <dbReference type="EMBL" id="MBP2240914.1"/>
    </source>
</evidence>